<feature type="compositionally biased region" description="Basic and acidic residues" evidence="1">
    <location>
        <begin position="76"/>
        <end position="99"/>
    </location>
</feature>
<evidence type="ECO:0000313" key="3">
    <source>
        <dbReference type="Proteomes" id="UP000019335"/>
    </source>
</evidence>
<name>W7TXT0_9STRA</name>
<dbReference type="OrthoDB" id="10299203at2759"/>
<dbReference type="Proteomes" id="UP000019335">
    <property type="component" value="Chromosome 11"/>
</dbReference>
<dbReference type="EMBL" id="AZIL01000936">
    <property type="protein sequence ID" value="EWM25436.1"/>
    <property type="molecule type" value="Genomic_DNA"/>
</dbReference>
<feature type="region of interest" description="Disordered" evidence="1">
    <location>
        <begin position="65"/>
        <end position="115"/>
    </location>
</feature>
<comment type="caution">
    <text evidence="2">The sequence shown here is derived from an EMBL/GenBank/DDBJ whole genome shotgun (WGS) entry which is preliminary data.</text>
</comment>
<evidence type="ECO:0000313" key="2">
    <source>
        <dbReference type="EMBL" id="EWM25436.1"/>
    </source>
</evidence>
<organism evidence="2 3">
    <name type="scientific">Nannochloropsis gaditana</name>
    <dbReference type="NCBI Taxonomy" id="72520"/>
    <lineage>
        <taxon>Eukaryota</taxon>
        <taxon>Sar</taxon>
        <taxon>Stramenopiles</taxon>
        <taxon>Ochrophyta</taxon>
        <taxon>Eustigmatophyceae</taxon>
        <taxon>Eustigmatales</taxon>
        <taxon>Monodopsidaceae</taxon>
        <taxon>Nannochloropsis</taxon>
    </lineage>
</organism>
<keyword evidence="3" id="KW-1185">Reference proteome</keyword>
<proteinExistence type="predicted"/>
<reference evidence="2 3" key="1">
    <citation type="journal article" date="2014" name="Mol. Plant">
        <title>Chromosome Scale Genome Assembly and Transcriptome Profiling of Nannochloropsis gaditana in Nitrogen Depletion.</title>
        <authorList>
            <person name="Corteggiani Carpinelli E."/>
            <person name="Telatin A."/>
            <person name="Vitulo N."/>
            <person name="Forcato C."/>
            <person name="D'Angelo M."/>
            <person name="Schiavon R."/>
            <person name="Vezzi A."/>
            <person name="Giacometti G.M."/>
            <person name="Morosinotto T."/>
            <person name="Valle G."/>
        </authorList>
    </citation>
    <scope>NUCLEOTIDE SEQUENCE [LARGE SCALE GENOMIC DNA]</scope>
    <source>
        <strain evidence="2 3">B-31</strain>
    </source>
</reference>
<feature type="compositionally biased region" description="Polar residues" evidence="1">
    <location>
        <begin position="65"/>
        <end position="75"/>
    </location>
</feature>
<gene>
    <name evidence="2" type="ORF">Naga_100005g87</name>
</gene>
<evidence type="ECO:0000256" key="1">
    <source>
        <dbReference type="SAM" id="MobiDB-lite"/>
    </source>
</evidence>
<sequence length="350" mass="39384">MFLKINLLCALTCIKVVIWQRTAMTWPTTENVRRRSLLLLLIALLAAMIVKANDKARPFTRLQSTTGNVVDTHGQQLDHNEQQRNQETLDDRNGKERQQAKRKRRLQQAASGFDQPLRPNDKVAFLQKIAKGNVDPLELFTRGVKSKAFQAVLKNVEIQHRILKEMPLLAAFDGFRQITGRRLSARETMEGFAIGVQNVIDFAKVAFIKVKDPQQTAATIAKMAADPNPAIQSLFRRAQEGDPAAVEELQDVFNDLHFPGVDMRVLREVRRNHTFEKLLSMPEIMRFIDRNEFASNFFRSDIKETFLKQDPRIIGTNANGIQIDTAATVGSDVVNVAGGTAEKATKGIVP</sequence>
<accession>W7TXT0</accession>
<dbReference type="AlphaFoldDB" id="W7TXT0"/>
<protein>
    <submittedName>
        <fullName evidence="2">Uncharacterized protein</fullName>
    </submittedName>
</protein>